<dbReference type="Proteomes" id="UP000295632">
    <property type="component" value="Unassembled WGS sequence"/>
</dbReference>
<sequence length="103" mass="12303">MEKQVYTVSVAKREINANESNSPFEFRVVATEEEIDILREMFHLLDSHTFDTFVRAHVPFLQYHEDRENDQYDRQMIHIYGYIEQIGDERTREHIHSMNLSGG</sequence>
<dbReference type="AlphaFoldDB" id="A0A4R6U1U4"/>
<dbReference type="EMBL" id="SNYJ01000006">
    <property type="protein sequence ID" value="TDQ40300.1"/>
    <property type="molecule type" value="Genomic_DNA"/>
</dbReference>
<protein>
    <recommendedName>
        <fullName evidence="3">Hydrolase</fullName>
    </recommendedName>
</protein>
<evidence type="ECO:0008006" key="3">
    <source>
        <dbReference type="Google" id="ProtNLM"/>
    </source>
</evidence>
<name>A0A4R6U1U4_9BACI</name>
<organism evidence="1 2">
    <name type="scientific">Aureibacillus halotolerans</name>
    <dbReference type="NCBI Taxonomy" id="1508390"/>
    <lineage>
        <taxon>Bacteria</taxon>
        <taxon>Bacillati</taxon>
        <taxon>Bacillota</taxon>
        <taxon>Bacilli</taxon>
        <taxon>Bacillales</taxon>
        <taxon>Bacillaceae</taxon>
        <taxon>Aureibacillus</taxon>
    </lineage>
</organism>
<dbReference type="RefSeq" id="WP_133580126.1">
    <property type="nucleotide sequence ID" value="NZ_SNYJ01000006.1"/>
</dbReference>
<comment type="caution">
    <text evidence="1">The sequence shown here is derived from an EMBL/GenBank/DDBJ whole genome shotgun (WGS) entry which is preliminary data.</text>
</comment>
<reference evidence="1 2" key="1">
    <citation type="submission" date="2019-03" db="EMBL/GenBank/DDBJ databases">
        <title>Genomic Encyclopedia of Type Strains, Phase IV (KMG-IV): sequencing the most valuable type-strain genomes for metagenomic binning, comparative biology and taxonomic classification.</title>
        <authorList>
            <person name="Goeker M."/>
        </authorList>
    </citation>
    <scope>NUCLEOTIDE SEQUENCE [LARGE SCALE GENOMIC DNA]</scope>
    <source>
        <strain evidence="1 2">DSM 28697</strain>
    </source>
</reference>
<accession>A0A4R6U1U4</accession>
<proteinExistence type="predicted"/>
<dbReference type="OrthoDB" id="2706506at2"/>
<evidence type="ECO:0000313" key="2">
    <source>
        <dbReference type="Proteomes" id="UP000295632"/>
    </source>
</evidence>
<keyword evidence="2" id="KW-1185">Reference proteome</keyword>
<evidence type="ECO:0000313" key="1">
    <source>
        <dbReference type="EMBL" id="TDQ40300.1"/>
    </source>
</evidence>
<gene>
    <name evidence="1" type="ORF">EV213_10616</name>
</gene>